<dbReference type="InterPro" id="IPR010982">
    <property type="entry name" value="Lambda_DNA-bd_dom_sf"/>
</dbReference>
<dbReference type="InterPro" id="IPR001387">
    <property type="entry name" value="Cro/C1-type_HTH"/>
</dbReference>
<protein>
    <submittedName>
        <fullName evidence="1">Transcriptional regulator</fullName>
    </submittedName>
</protein>
<dbReference type="PROSITE" id="PS50943">
    <property type="entry name" value="HTH_CROC1"/>
    <property type="match status" value="1"/>
</dbReference>
<evidence type="ECO:0000313" key="1">
    <source>
        <dbReference type="EMBL" id="CUO74569.1"/>
    </source>
</evidence>
<name>A0A174HNQ2_BACUN</name>
<dbReference type="AlphaFoldDB" id="A0A174HNQ2"/>
<dbReference type="Proteomes" id="UP000095614">
    <property type="component" value="Unassembled WGS sequence"/>
</dbReference>
<evidence type="ECO:0000313" key="2">
    <source>
        <dbReference type="Proteomes" id="UP000095614"/>
    </source>
</evidence>
<dbReference type="CDD" id="cd00093">
    <property type="entry name" value="HTH_XRE"/>
    <property type="match status" value="1"/>
</dbReference>
<organism evidence="1 2">
    <name type="scientific">Bacteroides uniformis</name>
    <dbReference type="NCBI Taxonomy" id="820"/>
    <lineage>
        <taxon>Bacteria</taxon>
        <taxon>Pseudomonadati</taxon>
        <taxon>Bacteroidota</taxon>
        <taxon>Bacteroidia</taxon>
        <taxon>Bacteroidales</taxon>
        <taxon>Bacteroidaceae</taxon>
        <taxon>Bacteroides</taxon>
    </lineage>
</organism>
<proteinExistence type="predicted"/>
<reference evidence="1 2" key="1">
    <citation type="submission" date="2015-09" db="EMBL/GenBank/DDBJ databases">
        <authorList>
            <consortium name="Pathogen Informatics"/>
        </authorList>
    </citation>
    <scope>NUCLEOTIDE SEQUENCE [LARGE SCALE GENOMIC DNA]</scope>
    <source>
        <strain evidence="1 2">2789STDY5834847</strain>
    </source>
</reference>
<dbReference type="OrthoDB" id="129830at2"/>
<dbReference type="Gene3D" id="1.10.260.40">
    <property type="entry name" value="lambda repressor-like DNA-binding domains"/>
    <property type="match status" value="1"/>
</dbReference>
<dbReference type="EMBL" id="CZAF01000004">
    <property type="protein sequence ID" value="CUO74569.1"/>
    <property type="molecule type" value="Genomic_DNA"/>
</dbReference>
<gene>
    <name evidence="1" type="ORF">ERS852462_01385</name>
</gene>
<sequence>MNNIIAFNVSSPSDIALQIAARVKVRRLELDLTQEGLAARAGVKFATYRRFEQTGEISLRGLLQVGFALNALSDFDALFAQKQYQSLDDVLNEQSVIRKRGKKNE</sequence>
<accession>A0A174HNQ2</accession>
<dbReference type="RefSeq" id="WP_008764677.1">
    <property type="nucleotide sequence ID" value="NZ_CZAF01000004.1"/>
</dbReference>
<dbReference type="SUPFAM" id="SSF47413">
    <property type="entry name" value="lambda repressor-like DNA-binding domains"/>
    <property type="match status" value="1"/>
</dbReference>
<dbReference type="GO" id="GO:0003677">
    <property type="term" value="F:DNA binding"/>
    <property type="evidence" value="ECO:0007669"/>
    <property type="project" value="InterPro"/>
</dbReference>